<dbReference type="GO" id="GO:0000271">
    <property type="term" value="P:polysaccharide biosynthetic process"/>
    <property type="evidence" value="ECO:0007669"/>
    <property type="project" value="InterPro"/>
</dbReference>
<dbReference type="Pfam" id="PF03721">
    <property type="entry name" value="UDPG_MGDP_dh_N"/>
    <property type="match status" value="1"/>
</dbReference>
<dbReference type="PIRSF" id="PIRSF500136">
    <property type="entry name" value="UDP_ManNAc_DH"/>
    <property type="match status" value="1"/>
</dbReference>
<reference evidence="6 7" key="1">
    <citation type="submission" date="2017-04" db="EMBL/GenBank/DDBJ databases">
        <authorList>
            <person name="Afonso C.L."/>
            <person name="Miller P.J."/>
            <person name="Scott M.A."/>
            <person name="Spackman E."/>
            <person name="Goraichik I."/>
            <person name="Dimitrov K.M."/>
            <person name="Suarez D.L."/>
            <person name="Swayne D.E."/>
        </authorList>
    </citation>
    <scope>NUCLEOTIDE SEQUENCE [LARGE SCALE GENOMIC DNA]</scope>
    <source>
        <strain evidence="6 7">DSM 3385</strain>
    </source>
</reference>
<comment type="similarity">
    <text evidence="1 4">Belongs to the UDP-glucose/GDP-mannose dehydrogenase family.</text>
</comment>
<dbReference type="RefSeq" id="WP_084066734.1">
    <property type="nucleotide sequence ID" value="NZ_FWXY01000002.1"/>
</dbReference>
<dbReference type="GO" id="GO:0051287">
    <property type="term" value="F:NAD binding"/>
    <property type="evidence" value="ECO:0007669"/>
    <property type="project" value="InterPro"/>
</dbReference>
<dbReference type="SUPFAM" id="SSF52413">
    <property type="entry name" value="UDP-glucose/GDP-mannose dehydrogenase C-terminal domain"/>
    <property type="match status" value="1"/>
</dbReference>
<dbReference type="InterPro" id="IPR014027">
    <property type="entry name" value="UDP-Glc/GDP-Man_DH_C"/>
</dbReference>
<dbReference type="NCBIfam" id="TIGR03026">
    <property type="entry name" value="NDP-sugDHase"/>
    <property type="match status" value="1"/>
</dbReference>
<evidence type="ECO:0000256" key="2">
    <source>
        <dbReference type="ARBA" id="ARBA00023002"/>
    </source>
</evidence>
<dbReference type="SMART" id="SM00984">
    <property type="entry name" value="UDPG_MGDP_dh_C"/>
    <property type="match status" value="1"/>
</dbReference>
<evidence type="ECO:0000256" key="4">
    <source>
        <dbReference type="PIRNR" id="PIRNR000124"/>
    </source>
</evidence>
<evidence type="ECO:0000313" key="7">
    <source>
        <dbReference type="Proteomes" id="UP000192418"/>
    </source>
</evidence>
<dbReference type="InterPro" id="IPR036291">
    <property type="entry name" value="NAD(P)-bd_dom_sf"/>
</dbReference>
<dbReference type="AlphaFoldDB" id="A0A1W1Z118"/>
<keyword evidence="2" id="KW-0560">Oxidoreductase</keyword>
<dbReference type="OrthoDB" id="9803238at2"/>
<dbReference type="GO" id="GO:0016616">
    <property type="term" value="F:oxidoreductase activity, acting on the CH-OH group of donors, NAD or NADP as acceptor"/>
    <property type="evidence" value="ECO:0007669"/>
    <property type="project" value="InterPro"/>
</dbReference>
<dbReference type="Pfam" id="PF00984">
    <property type="entry name" value="UDPG_MGDP_dh"/>
    <property type="match status" value="1"/>
</dbReference>
<sequence>MNDQSKIAVVGLGYVGLPLAIHFGEKFDTVGFDLKESIIENCRIMEDPTGEVSREEFARAVRFTATCDPAMLSDADYIVVAVPTPIDRARRPDLRPVEGASRTVGKHMKKGALVIFESTVYPGVTEDLCVPILEQESGLKWKEDFHVGYSPERINPGDKEHTLTKITKVVSGDDEPTLERVAALYESIVTAGVHRTVTIKEAEAAKVIENTQRDLNIALMNELALIFDRLGIDTKHVLEAAGSKWNFLKFSPGLVGGHCIGVDPYYLTFKAESEGYHPEVILAGRRINDNMGRFVVEKTVKMMINSSQNIKNARVGVLGLTFKEDCPDLRNTRVIDIIDELKDYGAEVLVHDAMADGAEALNYYGVELQPWEKMTDLGALIIAVPHQQYRELSVSDFTACLNNKGCLIDVKSMLDMDAVNKTGINFWRL</sequence>
<evidence type="ECO:0000313" key="6">
    <source>
        <dbReference type="EMBL" id="SMC42140.1"/>
    </source>
</evidence>
<accession>A0A1W1Z118</accession>
<proteinExistence type="inferred from homology"/>
<dbReference type="PANTHER" id="PTHR43491:SF2">
    <property type="entry name" value="UDP-N-ACETYL-D-MANNOSAMINE DEHYDROGENASE"/>
    <property type="match status" value="1"/>
</dbReference>
<dbReference type="EMBL" id="FWXY01000002">
    <property type="protein sequence ID" value="SMC42140.1"/>
    <property type="molecule type" value="Genomic_DNA"/>
</dbReference>
<dbReference type="InterPro" id="IPR008927">
    <property type="entry name" value="6-PGluconate_DH-like_C_sf"/>
</dbReference>
<name>A0A1W1Z118_9BACT</name>
<dbReference type="GO" id="GO:0016628">
    <property type="term" value="F:oxidoreductase activity, acting on the CH-CH group of donors, NAD or NADP as acceptor"/>
    <property type="evidence" value="ECO:0007669"/>
    <property type="project" value="InterPro"/>
</dbReference>
<dbReference type="Gene3D" id="3.40.50.720">
    <property type="entry name" value="NAD(P)-binding Rossmann-like Domain"/>
    <property type="match status" value="2"/>
</dbReference>
<dbReference type="InterPro" id="IPR017476">
    <property type="entry name" value="UDP-Glc/GDP-Man"/>
</dbReference>
<dbReference type="InterPro" id="IPR028359">
    <property type="entry name" value="UDP_ManNAc/GlcNAc_DH"/>
</dbReference>
<protein>
    <submittedName>
        <fullName evidence="6">UDP-N-acetyl-D-galactosamine dehydrogenase</fullName>
    </submittedName>
</protein>
<dbReference type="InterPro" id="IPR036220">
    <property type="entry name" value="UDP-Glc/GDP-Man_DH_C_sf"/>
</dbReference>
<dbReference type="InterPro" id="IPR014026">
    <property type="entry name" value="UDP-Glc/GDP-Man_DH_dimer"/>
</dbReference>
<dbReference type="PIRSF" id="PIRSF000124">
    <property type="entry name" value="UDPglc_GDPman_dh"/>
    <property type="match status" value="1"/>
</dbReference>
<dbReference type="SUPFAM" id="SSF51735">
    <property type="entry name" value="NAD(P)-binding Rossmann-fold domains"/>
    <property type="match status" value="1"/>
</dbReference>
<feature type="domain" description="UDP-glucose/GDP-mannose dehydrogenase C-terminal" evidence="5">
    <location>
        <begin position="316"/>
        <end position="416"/>
    </location>
</feature>
<dbReference type="Pfam" id="PF03720">
    <property type="entry name" value="UDPG_MGDP_dh_C"/>
    <property type="match status" value="1"/>
</dbReference>
<evidence type="ECO:0000256" key="1">
    <source>
        <dbReference type="ARBA" id="ARBA00006601"/>
    </source>
</evidence>
<keyword evidence="3" id="KW-0520">NAD</keyword>
<evidence type="ECO:0000256" key="3">
    <source>
        <dbReference type="ARBA" id="ARBA00023027"/>
    </source>
</evidence>
<gene>
    <name evidence="6" type="ORF">SAMN02746065_10246</name>
</gene>
<dbReference type="Proteomes" id="UP000192418">
    <property type="component" value="Unassembled WGS sequence"/>
</dbReference>
<dbReference type="InterPro" id="IPR001732">
    <property type="entry name" value="UDP-Glc/GDP-Man_DH_N"/>
</dbReference>
<dbReference type="PANTHER" id="PTHR43491">
    <property type="entry name" value="UDP-N-ACETYL-D-MANNOSAMINE DEHYDROGENASE"/>
    <property type="match status" value="1"/>
</dbReference>
<dbReference type="STRING" id="1121400.SAMN02746065_10246"/>
<organism evidence="6 7">
    <name type="scientific">Desulfocicer vacuolatum DSM 3385</name>
    <dbReference type="NCBI Taxonomy" id="1121400"/>
    <lineage>
        <taxon>Bacteria</taxon>
        <taxon>Pseudomonadati</taxon>
        <taxon>Thermodesulfobacteriota</taxon>
        <taxon>Desulfobacteria</taxon>
        <taxon>Desulfobacterales</taxon>
        <taxon>Desulfobacteraceae</taxon>
        <taxon>Desulfocicer</taxon>
    </lineage>
</organism>
<keyword evidence="7" id="KW-1185">Reference proteome</keyword>
<dbReference type="SUPFAM" id="SSF48179">
    <property type="entry name" value="6-phosphogluconate dehydrogenase C-terminal domain-like"/>
    <property type="match status" value="1"/>
</dbReference>
<evidence type="ECO:0000259" key="5">
    <source>
        <dbReference type="SMART" id="SM00984"/>
    </source>
</evidence>